<dbReference type="PANTHER" id="PTHR43048">
    <property type="entry name" value="METHYLMALONYL-COA EPIMERASE"/>
    <property type="match status" value="1"/>
</dbReference>
<evidence type="ECO:0000313" key="3">
    <source>
        <dbReference type="EMBL" id="SDP34739.1"/>
    </source>
</evidence>
<keyword evidence="1" id="KW-0479">Metal-binding</keyword>
<dbReference type="AlphaFoldDB" id="A0A1H0RZI9"/>
<dbReference type="InterPro" id="IPR029068">
    <property type="entry name" value="Glyas_Bleomycin-R_OHBP_Dase"/>
</dbReference>
<dbReference type="PROSITE" id="PS51819">
    <property type="entry name" value="VOC"/>
    <property type="match status" value="1"/>
</dbReference>
<dbReference type="InterPro" id="IPR004360">
    <property type="entry name" value="Glyas_Fos-R_dOase_dom"/>
</dbReference>
<gene>
    <name evidence="3" type="ORF">SAMN04489708_11127</name>
</gene>
<evidence type="ECO:0000259" key="2">
    <source>
        <dbReference type="PROSITE" id="PS51819"/>
    </source>
</evidence>
<dbReference type="InterPro" id="IPR037523">
    <property type="entry name" value="VOC_core"/>
</dbReference>
<dbReference type="SUPFAM" id="SSF54593">
    <property type="entry name" value="Glyoxalase/Bleomycin resistance protein/Dihydroxybiphenyl dioxygenase"/>
    <property type="match status" value="2"/>
</dbReference>
<sequence length="287" mass="30311">MQATRPDAMQHEIALNRIAAFCLVARDSAALVRFYKALGFIQEASAPQPIAADEATRLGLVGGGVRHAMRLGAARLWIDQYDRPGRPYPDGTDAASRCFQHFALAADGIAAAWERVQAAGATPISRAGPVTLPASTGGVIAVKFRDPEGHPLELIQFPDGESRGWRGHGILGIDHSAVAVADAERSRAFYRAHGLAEGGATLNHGPTQAALDGLDDVRVDVVPMHPAGPGPHVELLHYRHPRGAPADSWAIHDVAATRIVWQGSAPALLRDPDGHIHQVDGAAEAGA</sequence>
<keyword evidence="4" id="KW-1185">Reference proteome</keyword>
<evidence type="ECO:0000256" key="1">
    <source>
        <dbReference type="ARBA" id="ARBA00022723"/>
    </source>
</evidence>
<name>A0A1H0RZI9_9BURK</name>
<dbReference type="GO" id="GO:0046872">
    <property type="term" value="F:metal ion binding"/>
    <property type="evidence" value="ECO:0007669"/>
    <property type="project" value="UniProtKB-KW"/>
</dbReference>
<feature type="domain" description="VOC" evidence="2">
    <location>
        <begin position="17"/>
        <end position="157"/>
    </location>
</feature>
<dbReference type="EMBL" id="FNJL01000011">
    <property type="protein sequence ID" value="SDP34739.1"/>
    <property type="molecule type" value="Genomic_DNA"/>
</dbReference>
<dbReference type="InterPro" id="IPR051785">
    <property type="entry name" value="MMCE/EMCE_epimerase"/>
</dbReference>
<protein>
    <recommendedName>
        <fullName evidence="2">VOC domain-containing protein</fullName>
    </recommendedName>
</protein>
<accession>A0A1H0RZI9</accession>
<evidence type="ECO:0000313" key="4">
    <source>
        <dbReference type="Proteomes" id="UP000199317"/>
    </source>
</evidence>
<dbReference type="PANTHER" id="PTHR43048:SF3">
    <property type="entry name" value="METHYLMALONYL-COA EPIMERASE, MITOCHONDRIAL"/>
    <property type="match status" value="1"/>
</dbReference>
<dbReference type="GO" id="GO:0046491">
    <property type="term" value="P:L-methylmalonyl-CoA metabolic process"/>
    <property type="evidence" value="ECO:0007669"/>
    <property type="project" value="TreeGrafter"/>
</dbReference>
<dbReference type="GO" id="GO:0004493">
    <property type="term" value="F:methylmalonyl-CoA epimerase activity"/>
    <property type="evidence" value="ECO:0007669"/>
    <property type="project" value="TreeGrafter"/>
</dbReference>
<dbReference type="Pfam" id="PF00903">
    <property type="entry name" value="Glyoxalase"/>
    <property type="match status" value="1"/>
</dbReference>
<dbReference type="Gene3D" id="3.10.180.10">
    <property type="entry name" value="2,3-Dihydroxybiphenyl 1,2-Dioxygenase, domain 1"/>
    <property type="match status" value="2"/>
</dbReference>
<reference evidence="4" key="1">
    <citation type="submission" date="2016-10" db="EMBL/GenBank/DDBJ databases">
        <authorList>
            <person name="Varghese N."/>
            <person name="Submissions S."/>
        </authorList>
    </citation>
    <scope>NUCLEOTIDE SEQUENCE [LARGE SCALE GENOMIC DNA]</scope>
    <source>
        <strain evidence="4">DSM 17101</strain>
    </source>
</reference>
<dbReference type="Proteomes" id="UP000199317">
    <property type="component" value="Unassembled WGS sequence"/>
</dbReference>
<organism evidence="3 4">
    <name type="scientific">Paracidovorax cattleyae</name>
    <dbReference type="NCBI Taxonomy" id="80868"/>
    <lineage>
        <taxon>Bacteria</taxon>
        <taxon>Pseudomonadati</taxon>
        <taxon>Pseudomonadota</taxon>
        <taxon>Betaproteobacteria</taxon>
        <taxon>Burkholderiales</taxon>
        <taxon>Comamonadaceae</taxon>
        <taxon>Paracidovorax</taxon>
    </lineage>
</organism>
<proteinExistence type="predicted"/>